<organism evidence="1 2">
    <name type="scientific">Marinomonas pollencensis</name>
    <dbReference type="NCBI Taxonomy" id="491954"/>
    <lineage>
        <taxon>Bacteria</taxon>
        <taxon>Pseudomonadati</taxon>
        <taxon>Pseudomonadota</taxon>
        <taxon>Gammaproteobacteria</taxon>
        <taxon>Oceanospirillales</taxon>
        <taxon>Oceanospirillaceae</taxon>
        <taxon>Marinomonas</taxon>
    </lineage>
</organism>
<protein>
    <submittedName>
        <fullName evidence="1">Uncharacterized protein</fullName>
    </submittedName>
</protein>
<reference evidence="1 2" key="1">
    <citation type="submission" date="2018-08" db="EMBL/GenBank/DDBJ databases">
        <title>Genomic Encyclopedia of Type Strains, Phase III (KMG-III): the genomes of soil and plant-associated and newly described type strains.</title>
        <authorList>
            <person name="Whitman W."/>
        </authorList>
    </citation>
    <scope>NUCLEOTIDE SEQUENCE [LARGE SCALE GENOMIC DNA]</scope>
    <source>
        <strain evidence="1 2">CECT 7375</strain>
    </source>
</reference>
<keyword evidence="2" id="KW-1185">Reference proteome</keyword>
<dbReference type="Proteomes" id="UP000256542">
    <property type="component" value="Unassembled WGS sequence"/>
</dbReference>
<comment type="caution">
    <text evidence="1">The sequence shown here is derived from an EMBL/GenBank/DDBJ whole genome shotgun (WGS) entry which is preliminary data.</text>
</comment>
<sequence length="35" mass="3949">MGLVDGNVEKGMTYEEITQITRQSISTAERYTKQA</sequence>
<name>A0A3E0DJ23_9GAMM</name>
<dbReference type="AlphaFoldDB" id="A0A3E0DJ23"/>
<evidence type="ECO:0000313" key="1">
    <source>
        <dbReference type="EMBL" id="REG82704.1"/>
    </source>
</evidence>
<evidence type="ECO:0000313" key="2">
    <source>
        <dbReference type="Proteomes" id="UP000256542"/>
    </source>
</evidence>
<gene>
    <name evidence="1" type="ORF">DFP81_108138</name>
</gene>
<dbReference type="EMBL" id="QUNG01000008">
    <property type="protein sequence ID" value="REG82704.1"/>
    <property type="molecule type" value="Genomic_DNA"/>
</dbReference>
<proteinExistence type="predicted"/>
<accession>A0A3E0DJ23</accession>